<dbReference type="InterPro" id="IPR004701">
    <property type="entry name" value="PTS_EIIA_man-typ"/>
</dbReference>
<evidence type="ECO:0000256" key="6">
    <source>
        <dbReference type="ARBA" id="ARBA00022683"/>
    </source>
</evidence>
<dbReference type="GO" id="GO:0009401">
    <property type="term" value="P:phosphoenolpyruvate-dependent sugar phosphotransferase system"/>
    <property type="evidence" value="ECO:0007669"/>
    <property type="project" value="UniProtKB-KW"/>
</dbReference>
<dbReference type="Gene3D" id="3.40.50.510">
    <property type="entry name" value="Phosphotransferase system, mannose-type IIA component"/>
    <property type="match status" value="1"/>
</dbReference>
<dbReference type="InterPro" id="IPR051471">
    <property type="entry name" value="Bacterial_PTS_sugar_comp"/>
</dbReference>
<accession>A0A9W6LB44</accession>
<keyword evidence="7" id="KW-0418">Kinase</keyword>
<sequence>MIGLVLVTHAGLAEELLRGAEMIVGPIESAETVGIRPGDQADAIMERIAEAVKRVSVDGALIMTDMFGGTPSNMSLSFLEADRIEVLTGVNLPMVIKFAAERDRIAVAELATSLKECGRESIAVAGDYLK</sequence>
<dbReference type="GO" id="GO:0016301">
    <property type="term" value="F:kinase activity"/>
    <property type="evidence" value="ECO:0007669"/>
    <property type="project" value="UniProtKB-KW"/>
</dbReference>
<evidence type="ECO:0000256" key="1">
    <source>
        <dbReference type="ARBA" id="ARBA00004496"/>
    </source>
</evidence>
<keyword evidence="2" id="KW-0813">Transport</keyword>
<comment type="subcellular location">
    <subcellularLocation>
        <location evidence="1">Cytoplasm</location>
    </subcellularLocation>
</comment>
<dbReference type="GO" id="GO:0005737">
    <property type="term" value="C:cytoplasm"/>
    <property type="evidence" value="ECO:0007669"/>
    <property type="project" value="UniProtKB-SubCell"/>
</dbReference>
<reference evidence="9" key="1">
    <citation type="submission" date="2022-12" db="EMBL/GenBank/DDBJ databases">
        <title>Reference genome sequencing for broad-spectrum identification of bacterial and archaeal isolates by mass spectrometry.</title>
        <authorList>
            <person name="Sekiguchi Y."/>
            <person name="Tourlousse D.M."/>
        </authorList>
    </citation>
    <scope>NUCLEOTIDE SEQUENCE</scope>
    <source>
        <strain evidence="9">H2</strain>
    </source>
</reference>
<feature type="domain" description="PTS EIIA type-4" evidence="8">
    <location>
        <begin position="1"/>
        <end position="122"/>
    </location>
</feature>
<dbReference type="Proteomes" id="UP001144352">
    <property type="component" value="Unassembled WGS sequence"/>
</dbReference>
<dbReference type="SUPFAM" id="SSF53062">
    <property type="entry name" value="PTS system fructose IIA component-like"/>
    <property type="match status" value="1"/>
</dbReference>
<evidence type="ECO:0000313" key="10">
    <source>
        <dbReference type="Proteomes" id="UP001144352"/>
    </source>
</evidence>
<dbReference type="PANTHER" id="PTHR33799:SF1">
    <property type="entry name" value="PTS SYSTEM MANNOSE-SPECIFIC EIIAB COMPONENT-RELATED"/>
    <property type="match status" value="1"/>
</dbReference>
<dbReference type="EMBL" id="BSDS01000001">
    <property type="protein sequence ID" value="GLI36704.1"/>
    <property type="molecule type" value="Genomic_DNA"/>
</dbReference>
<keyword evidence="4 9" id="KW-0762">Sugar transport</keyword>
<keyword evidence="5" id="KW-0808">Transferase</keyword>
<gene>
    <name evidence="9" type="ORF">GHYDROH2_02050</name>
</gene>
<organism evidence="9 10">
    <name type="scientific">Geobacter hydrogenophilus</name>
    <dbReference type="NCBI Taxonomy" id="40983"/>
    <lineage>
        <taxon>Bacteria</taxon>
        <taxon>Pseudomonadati</taxon>
        <taxon>Thermodesulfobacteriota</taxon>
        <taxon>Desulfuromonadia</taxon>
        <taxon>Geobacterales</taxon>
        <taxon>Geobacteraceae</taxon>
        <taxon>Geobacter</taxon>
    </lineage>
</organism>
<dbReference type="InterPro" id="IPR033887">
    <property type="entry name" value="PTS_IIA_man"/>
</dbReference>
<dbReference type="AlphaFoldDB" id="A0A9W6LB44"/>
<keyword evidence="3" id="KW-0963">Cytoplasm</keyword>
<dbReference type="CDD" id="cd00006">
    <property type="entry name" value="PTS_IIA_man"/>
    <property type="match status" value="1"/>
</dbReference>
<keyword evidence="10" id="KW-1185">Reference proteome</keyword>
<evidence type="ECO:0000256" key="4">
    <source>
        <dbReference type="ARBA" id="ARBA00022597"/>
    </source>
</evidence>
<name>A0A9W6LB44_9BACT</name>
<keyword evidence="6" id="KW-0598">Phosphotransferase system</keyword>
<dbReference type="GO" id="GO:0016020">
    <property type="term" value="C:membrane"/>
    <property type="evidence" value="ECO:0007669"/>
    <property type="project" value="InterPro"/>
</dbReference>
<evidence type="ECO:0000313" key="9">
    <source>
        <dbReference type="EMBL" id="GLI36704.1"/>
    </source>
</evidence>
<dbReference type="InterPro" id="IPR036662">
    <property type="entry name" value="PTS_EIIA_man-typ_sf"/>
</dbReference>
<evidence type="ECO:0000256" key="3">
    <source>
        <dbReference type="ARBA" id="ARBA00022490"/>
    </source>
</evidence>
<evidence type="ECO:0000256" key="7">
    <source>
        <dbReference type="ARBA" id="ARBA00022777"/>
    </source>
</evidence>
<comment type="caution">
    <text evidence="9">The sequence shown here is derived from an EMBL/GenBank/DDBJ whole genome shotgun (WGS) entry which is preliminary data.</text>
</comment>
<evidence type="ECO:0000259" key="8">
    <source>
        <dbReference type="PROSITE" id="PS51096"/>
    </source>
</evidence>
<dbReference type="RefSeq" id="WP_214187064.1">
    <property type="nucleotide sequence ID" value="NZ_BSDS01000001.1"/>
</dbReference>
<dbReference type="PANTHER" id="PTHR33799">
    <property type="entry name" value="PTS PERMEASE-RELATED-RELATED"/>
    <property type="match status" value="1"/>
</dbReference>
<proteinExistence type="predicted"/>
<evidence type="ECO:0000256" key="5">
    <source>
        <dbReference type="ARBA" id="ARBA00022679"/>
    </source>
</evidence>
<protein>
    <submittedName>
        <fullName evidence="9">PTS sugar transporter</fullName>
    </submittedName>
</protein>
<evidence type="ECO:0000256" key="2">
    <source>
        <dbReference type="ARBA" id="ARBA00022448"/>
    </source>
</evidence>
<dbReference type="Pfam" id="PF03610">
    <property type="entry name" value="EIIA-man"/>
    <property type="match status" value="1"/>
</dbReference>
<dbReference type="PROSITE" id="PS51096">
    <property type="entry name" value="PTS_EIIA_TYPE_4"/>
    <property type="match status" value="1"/>
</dbReference>